<dbReference type="NCBIfam" id="NF047719">
    <property type="entry name" value="SCO6745_fam_HTH"/>
    <property type="match status" value="1"/>
</dbReference>
<dbReference type="Proteomes" id="UP000316747">
    <property type="component" value="Unassembled WGS sequence"/>
</dbReference>
<evidence type="ECO:0000313" key="2">
    <source>
        <dbReference type="Proteomes" id="UP000316747"/>
    </source>
</evidence>
<dbReference type="Pfam" id="PF21863">
    <property type="entry name" value="HTH_67"/>
    <property type="match status" value="1"/>
</dbReference>
<dbReference type="AlphaFoldDB" id="A0A543I2Q5"/>
<name>A0A543I2Q5_9MICO</name>
<dbReference type="RefSeq" id="WP_141842407.1">
    <property type="nucleotide sequence ID" value="NZ_VFPM01000001.1"/>
</dbReference>
<evidence type="ECO:0008006" key="3">
    <source>
        <dbReference type="Google" id="ProtNLM"/>
    </source>
</evidence>
<dbReference type="EMBL" id="VFPM01000001">
    <property type="protein sequence ID" value="TQM64821.1"/>
    <property type="molecule type" value="Genomic_DNA"/>
</dbReference>
<keyword evidence="2" id="KW-1185">Reference proteome</keyword>
<comment type="caution">
    <text evidence="1">The sequence shown here is derived from an EMBL/GenBank/DDBJ whole genome shotgun (WGS) entry which is preliminary data.</text>
</comment>
<evidence type="ECO:0000313" key="1">
    <source>
        <dbReference type="EMBL" id="TQM64821.1"/>
    </source>
</evidence>
<organism evidence="1 2">
    <name type="scientific">Humibacillus xanthopallidus</name>
    <dbReference type="NCBI Taxonomy" id="412689"/>
    <lineage>
        <taxon>Bacteria</taxon>
        <taxon>Bacillati</taxon>
        <taxon>Actinomycetota</taxon>
        <taxon>Actinomycetes</taxon>
        <taxon>Micrococcales</taxon>
        <taxon>Intrasporangiaceae</taxon>
        <taxon>Humibacillus</taxon>
    </lineage>
</organism>
<proteinExistence type="predicted"/>
<dbReference type="InterPro" id="IPR054058">
    <property type="entry name" value="HTH_67"/>
</dbReference>
<dbReference type="OrthoDB" id="157052at2"/>
<reference evidence="1 2" key="1">
    <citation type="submission" date="2019-06" db="EMBL/GenBank/DDBJ databases">
        <title>Genome sequencing of plant associated microbes to promote plant fitness in Sorghum bicolor and Oryza sativa.</title>
        <authorList>
            <person name="Coleman-Derr D."/>
        </authorList>
    </citation>
    <scope>NUCLEOTIDE SEQUENCE [LARGE SCALE GENOMIC DNA]</scope>
    <source>
        <strain evidence="1 2">KV-663</strain>
    </source>
</reference>
<sequence>MTDLTDDAELVRASRQAWGALETVHVLSYFAEEVTAAFVALGLRPRLSYFAARSAAFGAVGPEVPTATFYVFAPWLHAKALPASWSAASPDEVQQARRDSMGVVLERVLGDVDEVELAELLGLVRTACEGLRPPGRPLYAAHAGLAWPDDPRVALWHAAGLVREHRGDGHIALLLAAALDPVESLVLNGLFARNTPFLKATRGWTDEEWAAAEQRLVARGLVSGGALTEEGVAFRKGLERDTDRLALEGWAHLGLDGTRRVVELAAPLRQRALDSGILPGWTTSRRA</sequence>
<protein>
    <recommendedName>
        <fullName evidence="3">SalK</fullName>
    </recommendedName>
</protein>
<gene>
    <name evidence="1" type="ORF">FBY41_1200</name>
</gene>
<accession>A0A543I2Q5</accession>